<dbReference type="RefSeq" id="WP_027287955.1">
    <property type="nucleotide sequence ID" value="NZ_NRRE01000030.1"/>
</dbReference>
<evidence type="ECO:0000256" key="1">
    <source>
        <dbReference type="SAM" id="MobiDB-lite"/>
    </source>
</evidence>
<proteinExistence type="predicted"/>
<dbReference type="EMBL" id="NRRE01000030">
    <property type="protein sequence ID" value="MBK1698831.1"/>
    <property type="molecule type" value="Genomic_DNA"/>
</dbReference>
<reference evidence="2" key="1">
    <citation type="submission" date="2017-08" db="EMBL/GenBank/DDBJ databases">
        <authorList>
            <person name="Imhoff J.F."/>
            <person name="Rahn T."/>
            <person name="Kuenzel S."/>
            <person name="Neulinger S.C."/>
        </authorList>
    </citation>
    <scope>NUCLEOTIDE SEQUENCE</scope>
    <source>
        <strain evidence="2">DSM 9154</strain>
    </source>
</reference>
<protein>
    <submittedName>
        <fullName evidence="2">Uncharacterized protein</fullName>
    </submittedName>
</protein>
<accession>A0A934V1X2</accession>
<reference evidence="2" key="2">
    <citation type="journal article" date="2020" name="Microorganisms">
        <title>Osmotic Adaptation and Compatible Solute Biosynthesis of Phototrophic Bacteria as Revealed from Genome Analyses.</title>
        <authorList>
            <person name="Imhoff J.F."/>
            <person name="Rahn T."/>
            <person name="Kunzel S."/>
            <person name="Keller A."/>
            <person name="Neulinger S.C."/>
        </authorList>
    </citation>
    <scope>NUCLEOTIDE SEQUENCE</scope>
    <source>
        <strain evidence="2">DSM 9154</strain>
    </source>
</reference>
<evidence type="ECO:0000313" key="3">
    <source>
        <dbReference type="Proteomes" id="UP000778970"/>
    </source>
</evidence>
<dbReference type="Proteomes" id="UP000778970">
    <property type="component" value="Unassembled WGS sequence"/>
</dbReference>
<name>A0A934V1X2_9PROT</name>
<feature type="region of interest" description="Disordered" evidence="1">
    <location>
        <begin position="134"/>
        <end position="167"/>
    </location>
</feature>
<dbReference type="AlphaFoldDB" id="A0A934V1X2"/>
<sequence length="167" mass="18921">MEQLEYPDLATWEERRRWFEALETERARGGAASRLSEQACALMVDLQATFCAGAWASAIILAAIIVDSQGRFHRPDPELQQDLGWLRLTRNALVHEDPREPAITIEDQWTNRRAWERDARRAVQTAMAALYPGAPDDIRSAEAEETEWAPETWNNLGADDASETNGR</sequence>
<gene>
    <name evidence="2" type="ORF">CKO21_16420</name>
</gene>
<evidence type="ECO:0000313" key="2">
    <source>
        <dbReference type="EMBL" id="MBK1698831.1"/>
    </source>
</evidence>
<organism evidence="2 3">
    <name type="scientific">Rhodovibrio salinarum</name>
    <dbReference type="NCBI Taxonomy" id="1087"/>
    <lineage>
        <taxon>Bacteria</taxon>
        <taxon>Pseudomonadati</taxon>
        <taxon>Pseudomonadota</taxon>
        <taxon>Alphaproteobacteria</taxon>
        <taxon>Rhodospirillales</taxon>
        <taxon>Rhodovibrionaceae</taxon>
        <taxon>Rhodovibrio</taxon>
    </lineage>
</organism>
<comment type="caution">
    <text evidence="2">The sequence shown here is derived from an EMBL/GenBank/DDBJ whole genome shotgun (WGS) entry which is preliminary data.</text>
</comment>
<keyword evidence="3" id="KW-1185">Reference proteome</keyword>